<organism evidence="1 2">
    <name type="scientific">Paracoccus shanxieyensis</name>
    <dbReference type="NCBI Taxonomy" id="2675752"/>
    <lineage>
        <taxon>Bacteria</taxon>
        <taxon>Pseudomonadati</taxon>
        <taxon>Pseudomonadota</taxon>
        <taxon>Alphaproteobacteria</taxon>
        <taxon>Rhodobacterales</taxon>
        <taxon>Paracoccaceae</taxon>
        <taxon>Paracoccus</taxon>
    </lineage>
</organism>
<dbReference type="InterPro" id="IPR011049">
    <property type="entry name" value="Serralysin-like_metalloprot_C"/>
</dbReference>
<dbReference type="InterPro" id="IPR001343">
    <property type="entry name" value="Hemolysn_Ca-bd"/>
</dbReference>
<keyword evidence="2" id="KW-1185">Reference proteome</keyword>
<reference evidence="1 2" key="1">
    <citation type="submission" date="2019-11" db="EMBL/GenBank/DDBJ databases">
        <authorList>
            <person name="Dong K."/>
        </authorList>
    </citation>
    <scope>NUCLEOTIDE SEQUENCE [LARGE SCALE GENOMIC DNA]</scope>
    <source>
        <strain evidence="1 2">DK608</strain>
    </source>
</reference>
<sequence>MATPYSHLIGTNRGELLLGTSSSYDDNWSGNDLIEAVGGHDTIRSFNGADTVLGGAGNDLIVTRGPPEQ</sequence>
<comment type="caution">
    <text evidence="1">The sequence shown here is derived from an EMBL/GenBank/DDBJ whole genome shotgun (WGS) entry which is preliminary data.</text>
</comment>
<dbReference type="AlphaFoldDB" id="A0A6L6J2S2"/>
<evidence type="ECO:0000313" key="2">
    <source>
        <dbReference type="Proteomes" id="UP000478740"/>
    </source>
</evidence>
<dbReference type="Pfam" id="PF00353">
    <property type="entry name" value="HemolysinCabind"/>
    <property type="match status" value="1"/>
</dbReference>
<dbReference type="Proteomes" id="UP000478740">
    <property type="component" value="Unassembled WGS sequence"/>
</dbReference>
<dbReference type="RefSeq" id="WP_155044906.1">
    <property type="nucleotide sequence ID" value="NZ_WMIH01000010.1"/>
</dbReference>
<protein>
    <recommendedName>
        <fullName evidence="3">Calcium-binding protein</fullName>
    </recommendedName>
</protein>
<dbReference type="GO" id="GO:0005509">
    <property type="term" value="F:calcium ion binding"/>
    <property type="evidence" value="ECO:0007669"/>
    <property type="project" value="InterPro"/>
</dbReference>
<evidence type="ECO:0000313" key="1">
    <source>
        <dbReference type="EMBL" id="MTH65027.1"/>
    </source>
</evidence>
<gene>
    <name evidence="1" type="ORF">GL284_12195</name>
</gene>
<name>A0A6L6J2S2_9RHOB</name>
<dbReference type="EMBL" id="WMII01000010">
    <property type="protein sequence ID" value="MTH65027.1"/>
    <property type="molecule type" value="Genomic_DNA"/>
</dbReference>
<accession>A0A6L6J2S2</accession>
<dbReference type="Gene3D" id="2.150.10.10">
    <property type="entry name" value="Serralysin-like metalloprotease, C-terminal"/>
    <property type="match status" value="1"/>
</dbReference>
<dbReference type="SUPFAM" id="SSF51120">
    <property type="entry name" value="beta-Roll"/>
    <property type="match status" value="1"/>
</dbReference>
<evidence type="ECO:0008006" key="3">
    <source>
        <dbReference type="Google" id="ProtNLM"/>
    </source>
</evidence>
<proteinExistence type="predicted"/>